<dbReference type="SUPFAM" id="SSF51206">
    <property type="entry name" value="cAMP-binding domain-like"/>
    <property type="match status" value="1"/>
</dbReference>
<evidence type="ECO:0000256" key="7">
    <source>
        <dbReference type="ARBA" id="ARBA00023286"/>
    </source>
</evidence>
<evidence type="ECO:0000256" key="4">
    <source>
        <dbReference type="ARBA" id="ARBA00022989"/>
    </source>
</evidence>
<dbReference type="InterPro" id="IPR000595">
    <property type="entry name" value="cNMP-bd_dom"/>
</dbReference>
<dbReference type="Gene3D" id="1.10.287.630">
    <property type="entry name" value="Helix hairpin bin"/>
    <property type="match status" value="1"/>
</dbReference>
<evidence type="ECO:0000256" key="1">
    <source>
        <dbReference type="ARBA" id="ARBA00004141"/>
    </source>
</evidence>
<proteinExistence type="predicted"/>
<dbReference type="Pfam" id="PF00520">
    <property type="entry name" value="Ion_trans"/>
    <property type="match status" value="1"/>
</dbReference>
<evidence type="ECO:0000259" key="12">
    <source>
        <dbReference type="PROSITE" id="PS50042"/>
    </source>
</evidence>
<evidence type="ECO:0000313" key="14">
    <source>
        <dbReference type="Proteomes" id="UP000678499"/>
    </source>
</evidence>
<feature type="transmembrane region" description="Helical" evidence="11">
    <location>
        <begin position="201"/>
        <end position="220"/>
    </location>
</feature>
<dbReference type="OrthoDB" id="421226at2759"/>
<feature type="compositionally biased region" description="Polar residues" evidence="10">
    <location>
        <begin position="596"/>
        <end position="605"/>
    </location>
</feature>
<dbReference type="GO" id="GO:0017071">
    <property type="term" value="C:intracellular cyclic nucleotide activated cation channel complex"/>
    <property type="evidence" value="ECO:0007669"/>
    <property type="project" value="TreeGrafter"/>
</dbReference>
<evidence type="ECO:0000256" key="8">
    <source>
        <dbReference type="ARBA" id="ARBA00023303"/>
    </source>
</evidence>
<dbReference type="SMART" id="SM00100">
    <property type="entry name" value="cNMP"/>
    <property type="match status" value="1"/>
</dbReference>
<dbReference type="Gene3D" id="1.20.5.300">
    <property type="match status" value="1"/>
</dbReference>
<feature type="domain" description="Cyclic nucleotide-binding" evidence="12">
    <location>
        <begin position="305"/>
        <end position="428"/>
    </location>
</feature>
<dbReference type="CDD" id="cd00038">
    <property type="entry name" value="CAP_ED"/>
    <property type="match status" value="1"/>
</dbReference>
<evidence type="ECO:0000313" key="13">
    <source>
        <dbReference type="EMBL" id="CAD7276271.1"/>
    </source>
</evidence>
<keyword evidence="8" id="KW-0407">Ion channel</keyword>
<dbReference type="InterPro" id="IPR018488">
    <property type="entry name" value="cNMP-bd_CS"/>
</dbReference>
<dbReference type="PROSITE" id="PS50042">
    <property type="entry name" value="CNMP_BINDING_3"/>
    <property type="match status" value="1"/>
</dbReference>
<keyword evidence="3 11" id="KW-0812">Transmembrane</keyword>
<dbReference type="InterPro" id="IPR050866">
    <property type="entry name" value="CNG_cation_channel"/>
</dbReference>
<dbReference type="SUPFAM" id="SSF81324">
    <property type="entry name" value="Voltage-gated potassium channels"/>
    <property type="match status" value="1"/>
</dbReference>
<evidence type="ECO:0000256" key="10">
    <source>
        <dbReference type="SAM" id="MobiDB-lite"/>
    </source>
</evidence>
<keyword evidence="7" id="KW-1071">Ligand-gated ion channel</keyword>
<protein>
    <recommendedName>
        <fullName evidence="12">Cyclic nucleotide-binding domain-containing protein</fullName>
    </recommendedName>
</protein>
<feature type="coiled-coil region" evidence="9">
    <location>
        <begin position="435"/>
        <end position="474"/>
    </location>
</feature>
<accession>A0A7R9BLM9</accession>
<dbReference type="InterPro" id="IPR032406">
    <property type="entry name" value="CLZ_dom"/>
</dbReference>
<keyword evidence="14" id="KW-1185">Reference proteome</keyword>
<keyword evidence="2" id="KW-0813">Transport</keyword>
<organism evidence="13">
    <name type="scientific">Notodromas monacha</name>
    <dbReference type="NCBI Taxonomy" id="399045"/>
    <lineage>
        <taxon>Eukaryota</taxon>
        <taxon>Metazoa</taxon>
        <taxon>Ecdysozoa</taxon>
        <taxon>Arthropoda</taxon>
        <taxon>Crustacea</taxon>
        <taxon>Oligostraca</taxon>
        <taxon>Ostracoda</taxon>
        <taxon>Podocopa</taxon>
        <taxon>Podocopida</taxon>
        <taxon>Cypridocopina</taxon>
        <taxon>Cypridoidea</taxon>
        <taxon>Cyprididae</taxon>
        <taxon>Notodromas</taxon>
    </lineage>
</organism>
<evidence type="ECO:0000256" key="3">
    <source>
        <dbReference type="ARBA" id="ARBA00022692"/>
    </source>
</evidence>
<dbReference type="Pfam" id="PF00027">
    <property type="entry name" value="cNMP_binding"/>
    <property type="match status" value="1"/>
</dbReference>
<dbReference type="GO" id="GO:0030553">
    <property type="term" value="F:cGMP binding"/>
    <property type="evidence" value="ECO:0007669"/>
    <property type="project" value="TreeGrafter"/>
</dbReference>
<keyword evidence="5" id="KW-0406">Ion transport</keyword>
<evidence type="ECO:0000256" key="6">
    <source>
        <dbReference type="ARBA" id="ARBA00023136"/>
    </source>
</evidence>
<evidence type="ECO:0000256" key="5">
    <source>
        <dbReference type="ARBA" id="ARBA00023065"/>
    </source>
</evidence>
<evidence type="ECO:0000256" key="9">
    <source>
        <dbReference type="SAM" id="Coils"/>
    </source>
</evidence>
<dbReference type="InterPro" id="IPR018490">
    <property type="entry name" value="cNMP-bd_dom_sf"/>
</dbReference>
<name>A0A7R9BLM9_9CRUS</name>
<dbReference type="GO" id="GO:0005222">
    <property type="term" value="F:intracellularly cAMP-activated cation channel activity"/>
    <property type="evidence" value="ECO:0007669"/>
    <property type="project" value="TreeGrafter"/>
</dbReference>
<dbReference type="PANTHER" id="PTHR45638">
    <property type="entry name" value="CYCLIC NUCLEOTIDE-GATED CATION CHANNEL SUBUNIT A"/>
    <property type="match status" value="1"/>
</dbReference>
<sequence length="632" mass="71912">MIIARSVFWDLQMALPEAWMVLDYSTDVIHLIDTAIRAHEGYLEQGLLVTDHTKLHKNYRKTIYFKLDLVSLVPTDLVYLVWGTSCDRRVPCPVIVRLNRLFKLPRLFEFFERTETLTNFPNVFRIGKVIVYILVIIHWNACLYFAISYVIGFGTDTWVYRDIDDGVYERLSYKYIYSFYWSTMTLTTIGEVPQPVTDWEFFFTIIDFLIGVLIFATIVGNVGSMITNMNADQAEFQAKMDRIKQYMTFRKVSKQLEERVIKWFDYLWTNKLSLDEDEVLSTLPDKLQAEIAIHVHLDTLKRVKLFQDFEAGLLQELVLRLQLQVFSPGDYICKKGDVGREMYIVKRGVLSVVADDGEKVFVKLRDGSVFGELSILNIPGNKTGNRRTANVRSDGYSDLFVLKKDGLWDVLHDYPEARENLLDTGRRMLRKDGLLDEEAEKIAALEREKTIMKVERLEDQLKVSQERQGRLLAEFTSMSQQFKKRLACVEKVQNSHSDRLNTSNANSITSAASKVLACQQFFTPSPQKSPDHFASRLFSAASSSNSSVGPKSMTADGQQQMINVSTASQQQFLSPVGTAMTEEDELIEQDILATFQVDSPTTNQEASSSSAAAGKSLSNDDDGEDDHPTAGT</sequence>
<feature type="transmembrane region" description="Helical" evidence="11">
    <location>
        <begin position="129"/>
        <end position="151"/>
    </location>
</feature>
<keyword evidence="4 11" id="KW-1133">Transmembrane helix</keyword>
<comment type="subcellular location">
    <subcellularLocation>
        <location evidence="1">Membrane</location>
        <topology evidence="1">Multi-pass membrane protein</topology>
    </subcellularLocation>
</comment>
<dbReference type="PROSITE" id="PS00888">
    <property type="entry name" value="CNMP_BINDING_1"/>
    <property type="match status" value="1"/>
</dbReference>
<dbReference type="Proteomes" id="UP000678499">
    <property type="component" value="Unassembled WGS sequence"/>
</dbReference>
<keyword evidence="9" id="KW-0175">Coiled coil</keyword>
<dbReference type="InterPro" id="IPR005821">
    <property type="entry name" value="Ion_trans_dom"/>
</dbReference>
<dbReference type="GO" id="GO:0005886">
    <property type="term" value="C:plasma membrane"/>
    <property type="evidence" value="ECO:0007669"/>
    <property type="project" value="TreeGrafter"/>
</dbReference>
<evidence type="ECO:0000256" key="11">
    <source>
        <dbReference type="SAM" id="Phobius"/>
    </source>
</evidence>
<dbReference type="PROSITE" id="PS00889">
    <property type="entry name" value="CNMP_BINDING_2"/>
    <property type="match status" value="1"/>
</dbReference>
<dbReference type="Gene3D" id="1.10.287.70">
    <property type="match status" value="1"/>
</dbReference>
<dbReference type="EMBL" id="CAJPEX010000586">
    <property type="protein sequence ID" value="CAG0916423.1"/>
    <property type="molecule type" value="Genomic_DNA"/>
</dbReference>
<gene>
    <name evidence="13" type="ORF">NMOB1V02_LOCUS4042</name>
</gene>
<evidence type="ECO:0000256" key="2">
    <source>
        <dbReference type="ARBA" id="ARBA00022448"/>
    </source>
</evidence>
<dbReference type="PANTHER" id="PTHR45638:SF11">
    <property type="entry name" value="CYCLIC NUCLEOTIDE-GATED CATION CHANNEL SUBUNIT A"/>
    <property type="match status" value="1"/>
</dbReference>
<dbReference type="EMBL" id="OA882623">
    <property type="protein sequence ID" value="CAD7276271.1"/>
    <property type="molecule type" value="Genomic_DNA"/>
</dbReference>
<feature type="region of interest" description="Disordered" evidence="10">
    <location>
        <begin position="591"/>
        <end position="632"/>
    </location>
</feature>
<dbReference type="Pfam" id="PF16526">
    <property type="entry name" value="CLZ"/>
    <property type="match status" value="1"/>
</dbReference>
<dbReference type="FunFam" id="1.10.287.630:FF:000001">
    <property type="entry name" value="Cyclic nucleotide-gated channel alpha 3"/>
    <property type="match status" value="1"/>
</dbReference>
<dbReference type="GO" id="GO:0044877">
    <property type="term" value="F:protein-containing complex binding"/>
    <property type="evidence" value="ECO:0007669"/>
    <property type="project" value="TreeGrafter"/>
</dbReference>
<dbReference type="InterPro" id="IPR014710">
    <property type="entry name" value="RmlC-like_jellyroll"/>
</dbReference>
<dbReference type="GO" id="GO:0005223">
    <property type="term" value="F:intracellularly cGMP-activated cation channel activity"/>
    <property type="evidence" value="ECO:0007669"/>
    <property type="project" value="TreeGrafter"/>
</dbReference>
<keyword evidence="6 11" id="KW-0472">Membrane</keyword>
<dbReference type="FunFam" id="2.60.120.10:FF:000002">
    <property type="entry name" value="Cyclic nucleotide gated channel alpha 1a"/>
    <property type="match status" value="1"/>
</dbReference>
<dbReference type="Gene3D" id="2.60.120.10">
    <property type="entry name" value="Jelly Rolls"/>
    <property type="match status" value="1"/>
</dbReference>
<reference evidence="13" key="1">
    <citation type="submission" date="2020-11" db="EMBL/GenBank/DDBJ databases">
        <authorList>
            <person name="Tran Van P."/>
        </authorList>
    </citation>
    <scope>NUCLEOTIDE SEQUENCE</scope>
</reference>
<dbReference type="AlphaFoldDB" id="A0A7R9BLM9"/>